<feature type="chain" id="PRO_5025637936" description="Secreted protein" evidence="2">
    <location>
        <begin position="20"/>
        <end position="225"/>
    </location>
</feature>
<name>A0A6A3HA45_9STRA</name>
<dbReference type="EMBL" id="QXFU01005027">
    <property type="protein sequence ID" value="KAE8965982.1"/>
    <property type="molecule type" value="Genomic_DNA"/>
</dbReference>
<reference evidence="3 4" key="1">
    <citation type="submission" date="2018-09" db="EMBL/GenBank/DDBJ databases">
        <title>Genomic investigation of the strawberry pathogen Phytophthora fragariae indicates pathogenicity is determined by transcriptional variation in three key races.</title>
        <authorList>
            <person name="Adams T.M."/>
            <person name="Armitage A.D."/>
            <person name="Sobczyk M.K."/>
            <person name="Bates H.J."/>
            <person name="Dunwell J.M."/>
            <person name="Nellist C.F."/>
            <person name="Harrison R.J."/>
        </authorList>
    </citation>
    <scope>NUCLEOTIDE SEQUENCE [LARGE SCALE GENOMIC DNA]</scope>
    <source>
        <strain evidence="3 4">SCRP324</strain>
    </source>
</reference>
<accession>A0A6A3HA45</accession>
<proteinExistence type="predicted"/>
<evidence type="ECO:0008006" key="5">
    <source>
        <dbReference type="Google" id="ProtNLM"/>
    </source>
</evidence>
<feature type="signal peptide" evidence="2">
    <location>
        <begin position="1"/>
        <end position="19"/>
    </location>
</feature>
<protein>
    <recommendedName>
        <fullName evidence="5">Secreted protein</fullName>
    </recommendedName>
</protein>
<evidence type="ECO:0000313" key="4">
    <source>
        <dbReference type="Proteomes" id="UP000435112"/>
    </source>
</evidence>
<dbReference type="AlphaFoldDB" id="A0A6A3HA45"/>
<evidence type="ECO:0000256" key="1">
    <source>
        <dbReference type="SAM" id="MobiDB-lite"/>
    </source>
</evidence>
<gene>
    <name evidence="3" type="ORF">PR002_g28511</name>
</gene>
<evidence type="ECO:0000256" key="2">
    <source>
        <dbReference type="SAM" id="SignalP"/>
    </source>
</evidence>
<dbReference type="Proteomes" id="UP000435112">
    <property type="component" value="Unassembled WGS sequence"/>
</dbReference>
<feature type="region of interest" description="Disordered" evidence="1">
    <location>
        <begin position="118"/>
        <end position="140"/>
    </location>
</feature>
<sequence length="225" mass="24316">MSLLLATLYYCLLSLPVCACPYFCRACTTVLQPDLRGVIKILPRRVLVGGVRVGAFCSAGFARRGLGSARFAETGVLVDSSDDYASHWILAPCLTAHHPCRISRRAVAPIKPRRVSSAASKSITHVRRHPSRRLLPPAPGVPTSSAGYYTTDAPRCLPFSAQATAQAVQPQRRWTHHDVCLSRQKQFKLSAPGGTTTSAFLGTSDRTSSSTSAQVDVWSSAFTEN</sequence>
<organism evidence="3 4">
    <name type="scientific">Phytophthora rubi</name>
    <dbReference type="NCBI Taxonomy" id="129364"/>
    <lineage>
        <taxon>Eukaryota</taxon>
        <taxon>Sar</taxon>
        <taxon>Stramenopiles</taxon>
        <taxon>Oomycota</taxon>
        <taxon>Peronosporomycetes</taxon>
        <taxon>Peronosporales</taxon>
        <taxon>Peronosporaceae</taxon>
        <taxon>Phytophthora</taxon>
    </lineage>
</organism>
<dbReference type="OrthoDB" id="146578at2759"/>
<comment type="caution">
    <text evidence="3">The sequence shown here is derived from an EMBL/GenBank/DDBJ whole genome shotgun (WGS) entry which is preliminary data.</text>
</comment>
<evidence type="ECO:0000313" key="3">
    <source>
        <dbReference type="EMBL" id="KAE8965982.1"/>
    </source>
</evidence>
<keyword evidence="2" id="KW-0732">Signal</keyword>